<comment type="cofactor">
    <cofactor evidence="1">
        <name>Zn(2+)</name>
        <dbReference type="ChEBI" id="CHEBI:29105"/>
    </cofactor>
</comment>
<proteinExistence type="predicted"/>
<dbReference type="InterPro" id="IPR053138">
    <property type="entry name" value="N-alpha-Ac-DABA_deacetylase"/>
</dbReference>
<name>A0ABT7LDQ2_9BURK</name>
<dbReference type="PANTHER" id="PTHR37326">
    <property type="entry name" value="BLL3975 PROTEIN"/>
    <property type="match status" value="1"/>
</dbReference>
<evidence type="ECO:0000256" key="3">
    <source>
        <dbReference type="ARBA" id="ARBA00022801"/>
    </source>
</evidence>
<keyword evidence="3" id="KW-0378">Hydrolase</keyword>
<feature type="domain" description="Succinylglutamate desuccinylase/Aspartoacylase catalytic" evidence="5">
    <location>
        <begin position="30"/>
        <end position="262"/>
    </location>
</feature>
<dbReference type="SUPFAM" id="SSF53187">
    <property type="entry name" value="Zn-dependent exopeptidases"/>
    <property type="match status" value="1"/>
</dbReference>
<keyword evidence="2" id="KW-0479">Metal-binding</keyword>
<dbReference type="Pfam" id="PF24827">
    <property type="entry name" value="AstE_AspA_cat"/>
    <property type="match status" value="1"/>
</dbReference>
<dbReference type="Proteomes" id="UP001238603">
    <property type="component" value="Unassembled WGS sequence"/>
</dbReference>
<evidence type="ECO:0000259" key="5">
    <source>
        <dbReference type="Pfam" id="PF24827"/>
    </source>
</evidence>
<accession>A0ABT7LDQ2</accession>
<evidence type="ECO:0000256" key="2">
    <source>
        <dbReference type="ARBA" id="ARBA00022723"/>
    </source>
</evidence>
<dbReference type="RefSeq" id="WP_285981094.1">
    <property type="nucleotide sequence ID" value="NZ_JASVDS010000001.1"/>
</dbReference>
<keyword evidence="7" id="KW-1185">Reference proteome</keyword>
<evidence type="ECO:0000313" key="6">
    <source>
        <dbReference type="EMBL" id="MDL5030973.1"/>
    </source>
</evidence>
<evidence type="ECO:0000256" key="1">
    <source>
        <dbReference type="ARBA" id="ARBA00001947"/>
    </source>
</evidence>
<dbReference type="InterPro" id="IPR055438">
    <property type="entry name" value="AstE_AspA_cat"/>
</dbReference>
<dbReference type="CDD" id="cd06250">
    <property type="entry name" value="M14_PaAOTO_like"/>
    <property type="match status" value="1"/>
</dbReference>
<reference evidence="6 7" key="1">
    <citation type="submission" date="2023-06" db="EMBL/GenBank/DDBJ databases">
        <title>Pelomonas sp. APW6 16S ribosomal RNA gene genome sequencing and assembly.</title>
        <authorList>
            <person name="Woo H."/>
        </authorList>
    </citation>
    <scope>NUCLEOTIDE SEQUENCE [LARGE SCALE GENOMIC DNA]</scope>
    <source>
        <strain evidence="6 7">APW6</strain>
    </source>
</reference>
<dbReference type="PANTHER" id="PTHR37326:SF1">
    <property type="entry name" value="BLL3975 PROTEIN"/>
    <property type="match status" value="1"/>
</dbReference>
<sequence length="372" mass="40253">MLTHHHLLPAAHAGTQRQLRSLHFGLRQSGRKAYLQASLHADEVPPMLVAQSLIHRLKALEAAGAIAGEVVLVPLANPVGLSQDLQGSALGRFDLATGVNFNRHFRHLADEVARAVESRLGEDRAANTRLIRQALGEQLAAWQPATETEALKRQLQWLAHDADLVLDLHCDNQAVVHLYVGTPQLEAARPLAGYLGAQALLHTAVAGDEPFDETLARLWWELAARFEGRHPVDPHGGVGVTVELRGETDVTHALAEQDADALVAYLRQQGHVAGEPPPSTPPCEATPLEGVEPVTAPCAGIVVFAKAPGDWVRQGELIAEIIDPLTDERTPLHARASGRCFARTARRYASRGMRLAKIAGDQAWRSGKLLSL</sequence>
<comment type="caution">
    <text evidence="6">The sequence shown here is derived from an EMBL/GenBank/DDBJ whole genome shotgun (WGS) entry which is preliminary data.</text>
</comment>
<protein>
    <submittedName>
        <fullName evidence="6">M14 family metallopeptidase</fullName>
    </submittedName>
</protein>
<evidence type="ECO:0000313" key="7">
    <source>
        <dbReference type="Proteomes" id="UP001238603"/>
    </source>
</evidence>
<organism evidence="6 7">
    <name type="scientific">Roseateles subflavus</name>
    <dbReference type="NCBI Taxonomy" id="3053353"/>
    <lineage>
        <taxon>Bacteria</taxon>
        <taxon>Pseudomonadati</taxon>
        <taxon>Pseudomonadota</taxon>
        <taxon>Betaproteobacteria</taxon>
        <taxon>Burkholderiales</taxon>
        <taxon>Sphaerotilaceae</taxon>
        <taxon>Roseateles</taxon>
    </lineage>
</organism>
<gene>
    <name evidence="6" type="ORF">QRD43_03560</name>
</gene>
<dbReference type="Gene3D" id="3.40.630.10">
    <property type="entry name" value="Zn peptidases"/>
    <property type="match status" value="1"/>
</dbReference>
<keyword evidence="4" id="KW-0862">Zinc</keyword>
<evidence type="ECO:0000256" key="4">
    <source>
        <dbReference type="ARBA" id="ARBA00022833"/>
    </source>
</evidence>
<dbReference type="EMBL" id="JASVDS010000001">
    <property type="protein sequence ID" value="MDL5030973.1"/>
    <property type="molecule type" value="Genomic_DNA"/>
</dbReference>